<evidence type="ECO:0000256" key="8">
    <source>
        <dbReference type="SAM" id="Phobius"/>
    </source>
</evidence>
<keyword evidence="4" id="KW-0547">Nucleotide-binding</keyword>
<evidence type="ECO:0000256" key="6">
    <source>
        <dbReference type="ARBA" id="ARBA00022989"/>
    </source>
</evidence>
<evidence type="ECO:0000256" key="7">
    <source>
        <dbReference type="ARBA" id="ARBA00023136"/>
    </source>
</evidence>
<keyword evidence="6 8" id="KW-1133">Transmembrane helix</keyword>
<dbReference type="PROSITE" id="PS50893">
    <property type="entry name" value="ABC_TRANSPORTER_2"/>
    <property type="match status" value="1"/>
</dbReference>
<dbReference type="GO" id="GO:0005886">
    <property type="term" value="C:plasma membrane"/>
    <property type="evidence" value="ECO:0007669"/>
    <property type="project" value="UniProtKB-SubCell"/>
</dbReference>
<dbReference type="NCBIfam" id="TIGR01842">
    <property type="entry name" value="type_I_sec_PrtD"/>
    <property type="match status" value="1"/>
</dbReference>
<dbReference type="SUPFAM" id="SSF90123">
    <property type="entry name" value="ABC transporter transmembrane region"/>
    <property type="match status" value="1"/>
</dbReference>
<feature type="transmembrane region" description="Helical" evidence="8">
    <location>
        <begin position="132"/>
        <end position="156"/>
    </location>
</feature>
<feature type="domain" description="ABC transporter" evidence="9">
    <location>
        <begin position="334"/>
        <end position="569"/>
    </location>
</feature>
<dbReference type="GO" id="GO:0030256">
    <property type="term" value="C:type I protein secretion system complex"/>
    <property type="evidence" value="ECO:0007669"/>
    <property type="project" value="InterPro"/>
</dbReference>
<comment type="subcellular location">
    <subcellularLocation>
        <location evidence="1">Cell membrane</location>
        <topology evidence="1">Multi-pass membrane protein</topology>
    </subcellularLocation>
</comment>
<gene>
    <name evidence="11" type="ORF">GDR74_13700</name>
</gene>
<dbReference type="PANTHER" id="PTHR24221:SF248">
    <property type="entry name" value="ABC TRANSPORTER TRANSMEMBRANE REGION"/>
    <property type="match status" value="1"/>
</dbReference>
<dbReference type="InterPro" id="IPR003593">
    <property type="entry name" value="AAA+_ATPase"/>
</dbReference>
<dbReference type="PROSITE" id="PS00211">
    <property type="entry name" value="ABC_TRANSPORTER_1"/>
    <property type="match status" value="1"/>
</dbReference>
<dbReference type="KEGG" id="mico:GDR74_13700"/>
<feature type="domain" description="ABC transmembrane type-1" evidence="10">
    <location>
        <begin position="28"/>
        <end position="303"/>
    </location>
</feature>
<dbReference type="InterPro" id="IPR003439">
    <property type="entry name" value="ABC_transporter-like_ATP-bd"/>
</dbReference>
<dbReference type="InterPro" id="IPR036640">
    <property type="entry name" value="ABC1_TM_sf"/>
</dbReference>
<keyword evidence="5" id="KW-0067">ATP-binding</keyword>
<dbReference type="PROSITE" id="PS50929">
    <property type="entry name" value="ABC_TM1F"/>
    <property type="match status" value="1"/>
</dbReference>
<dbReference type="InterPro" id="IPR010128">
    <property type="entry name" value="ATPase_T1SS_PrtD-like"/>
</dbReference>
<organism evidence="11 12">
    <name type="scientific">Microvirga thermotolerans</name>
    <dbReference type="NCBI Taxonomy" id="2651334"/>
    <lineage>
        <taxon>Bacteria</taxon>
        <taxon>Pseudomonadati</taxon>
        <taxon>Pseudomonadota</taxon>
        <taxon>Alphaproteobacteria</taxon>
        <taxon>Hyphomicrobiales</taxon>
        <taxon>Methylobacteriaceae</taxon>
        <taxon>Microvirga</taxon>
    </lineage>
</organism>
<evidence type="ECO:0000259" key="9">
    <source>
        <dbReference type="PROSITE" id="PS50893"/>
    </source>
</evidence>
<proteinExistence type="inferred from homology"/>
<feature type="transmembrane region" description="Helical" evidence="8">
    <location>
        <begin position="162"/>
        <end position="181"/>
    </location>
</feature>
<feature type="transmembrane region" description="Helical" evidence="8">
    <location>
        <begin position="20"/>
        <end position="42"/>
    </location>
</feature>
<dbReference type="Gene3D" id="3.40.50.300">
    <property type="entry name" value="P-loop containing nucleotide triphosphate hydrolases"/>
    <property type="match status" value="1"/>
</dbReference>
<comment type="similarity">
    <text evidence="2">Belongs to the ABC transporter superfamily.</text>
</comment>
<dbReference type="InterPro" id="IPR017871">
    <property type="entry name" value="ABC_transporter-like_CS"/>
</dbReference>
<dbReference type="Pfam" id="PF00664">
    <property type="entry name" value="ABC_membrane"/>
    <property type="match status" value="1"/>
</dbReference>
<reference evidence="11 12" key="1">
    <citation type="submission" date="2019-10" db="EMBL/GenBank/DDBJ databases">
        <title>Isolation, Identification of Microvirga thermotolerans HR1, a novel thermophilic bacterium and Comparative Genomics of the genus Microvirga.</title>
        <authorList>
            <person name="Li J."/>
            <person name="Zhang W."/>
            <person name="Lin M."/>
            <person name="Wang J."/>
        </authorList>
    </citation>
    <scope>NUCLEOTIDE SEQUENCE [LARGE SCALE GENOMIC DNA]</scope>
    <source>
        <strain evidence="11 12">HR1</strain>
    </source>
</reference>
<dbReference type="RefSeq" id="WP_152586824.1">
    <property type="nucleotide sequence ID" value="NZ_CP045423.1"/>
</dbReference>
<evidence type="ECO:0000313" key="12">
    <source>
        <dbReference type="Proteomes" id="UP000325614"/>
    </source>
</evidence>
<protein>
    <submittedName>
        <fullName evidence="11">Type I secretion system permease/ATPase</fullName>
    </submittedName>
</protein>
<evidence type="ECO:0000256" key="2">
    <source>
        <dbReference type="ARBA" id="ARBA00005417"/>
    </source>
</evidence>
<dbReference type="Proteomes" id="UP000325614">
    <property type="component" value="Chromosome"/>
</dbReference>
<feature type="transmembrane region" description="Helical" evidence="8">
    <location>
        <begin position="62"/>
        <end position="82"/>
    </location>
</feature>
<dbReference type="InterPro" id="IPR027417">
    <property type="entry name" value="P-loop_NTPase"/>
</dbReference>
<dbReference type="SUPFAM" id="SSF52540">
    <property type="entry name" value="P-loop containing nucleoside triphosphate hydrolases"/>
    <property type="match status" value="1"/>
</dbReference>
<name>A0A5P9JZM6_9HYPH</name>
<evidence type="ECO:0000256" key="5">
    <source>
        <dbReference type="ARBA" id="ARBA00022840"/>
    </source>
</evidence>
<evidence type="ECO:0000256" key="4">
    <source>
        <dbReference type="ARBA" id="ARBA00022741"/>
    </source>
</evidence>
<feature type="transmembrane region" description="Helical" evidence="8">
    <location>
        <begin position="250"/>
        <end position="268"/>
    </location>
</feature>
<dbReference type="PANTHER" id="PTHR24221">
    <property type="entry name" value="ATP-BINDING CASSETTE SUB-FAMILY B"/>
    <property type="match status" value="1"/>
</dbReference>
<dbReference type="GO" id="GO:0016887">
    <property type="term" value="F:ATP hydrolysis activity"/>
    <property type="evidence" value="ECO:0007669"/>
    <property type="project" value="InterPro"/>
</dbReference>
<accession>A0A5P9JZM6</accession>
<dbReference type="GO" id="GO:0034040">
    <property type="term" value="F:ATPase-coupled lipid transmembrane transporter activity"/>
    <property type="evidence" value="ECO:0007669"/>
    <property type="project" value="TreeGrafter"/>
</dbReference>
<keyword evidence="3 8" id="KW-0812">Transmembrane</keyword>
<evidence type="ECO:0000256" key="3">
    <source>
        <dbReference type="ARBA" id="ARBA00022692"/>
    </source>
</evidence>
<evidence type="ECO:0000259" key="10">
    <source>
        <dbReference type="PROSITE" id="PS50929"/>
    </source>
</evidence>
<dbReference type="AlphaFoldDB" id="A0A5P9JZM6"/>
<dbReference type="InterPro" id="IPR039421">
    <property type="entry name" value="Type_1_exporter"/>
</dbReference>
<dbReference type="Gene3D" id="1.20.1560.10">
    <property type="entry name" value="ABC transporter type 1, transmembrane domain"/>
    <property type="match status" value="1"/>
</dbReference>
<dbReference type="SMART" id="SM00382">
    <property type="entry name" value="AAA"/>
    <property type="match status" value="1"/>
</dbReference>
<keyword evidence="7 8" id="KW-0472">Membrane</keyword>
<dbReference type="GO" id="GO:0005524">
    <property type="term" value="F:ATP binding"/>
    <property type="evidence" value="ECO:0007669"/>
    <property type="project" value="UniProtKB-KW"/>
</dbReference>
<dbReference type="Pfam" id="PF00005">
    <property type="entry name" value="ABC_tran"/>
    <property type="match status" value="1"/>
</dbReference>
<dbReference type="InterPro" id="IPR011527">
    <property type="entry name" value="ABC1_TM_dom"/>
</dbReference>
<keyword evidence="12" id="KW-1185">Reference proteome</keyword>
<evidence type="ECO:0000256" key="1">
    <source>
        <dbReference type="ARBA" id="ARBA00004651"/>
    </source>
</evidence>
<sequence length="591" mass="63681">MNKATVSGEAADLIHRGRKALFAGLAYAGLLSAIINVLQLTVPLFMLQVHDRVVNSQSVDTLTMLIVIAAIGLILFGILDYVRALTFQVMGSLLLRRLNLPVLQAAVAASVQQGGGRAGQAIRDLNDLRSFITGNAIGVPLEAIWCPIFLAVLFALHPLYGLVALVSAILIVVLSLASDLLTRRPLRRANESTIQGIGDMSASLRHAEAIEAMGMLPALARRWRAAQLRGQDLLDIATRRGRAMSSLTRTCRYMMQIAVLSVGAVLVIRQEVSPGSMVAASIIMGRLLLPFDSMVDGWRQWVLASAAWKRVVELLEKETPRRDTQPTPRTSGDLVVDRLVYAPPGSDVPVLKGISFSLSPGEVLGVVGPSAAGKSTLARLLVGVFRPTTGGIYLDGHNVFLWERESFGRMVGYLPQSVSLLDGTIRENIARMQQADPQLVLEAARRADVHAMIGRFPLGYDTRLGDGSFVLSGGQRQRIALARALYGHPRLIVLDEPNANLDTEGERALIRAIEAARADGAIVVLIAHRPSIMQVADKLLVLQDGRIAQFGPRASVVDIDGRGEKIAEKIAKPASTPAVRAVQGDSTRGTH</sequence>
<dbReference type="GO" id="GO:0030253">
    <property type="term" value="P:protein secretion by the type I secretion system"/>
    <property type="evidence" value="ECO:0007669"/>
    <property type="project" value="InterPro"/>
</dbReference>
<dbReference type="GO" id="GO:0140359">
    <property type="term" value="F:ABC-type transporter activity"/>
    <property type="evidence" value="ECO:0007669"/>
    <property type="project" value="InterPro"/>
</dbReference>
<evidence type="ECO:0000313" key="11">
    <source>
        <dbReference type="EMBL" id="QFU17188.1"/>
    </source>
</evidence>
<dbReference type="EMBL" id="CP045423">
    <property type="protein sequence ID" value="QFU17188.1"/>
    <property type="molecule type" value="Genomic_DNA"/>
</dbReference>